<dbReference type="WBParaSite" id="MBELARI_LOCUS13489">
    <property type="protein sequence ID" value="MBELARI_LOCUS13489"/>
    <property type="gene ID" value="MBELARI_LOCUS13489"/>
</dbReference>
<protein>
    <recommendedName>
        <fullName evidence="4">Carboxylesterase type B domain-containing protein</fullName>
    </recommendedName>
</protein>
<dbReference type="Proteomes" id="UP000887575">
    <property type="component" value="Unassembled WGS sequence"/>
</dbReference>
<evidence type="ECO:0008006" key="4">
    <source>
        <dbReference type="Google" id="ProtNLM"/>
    </source>
</evidence>
<dbReference type="SUPFAM" id="SSF53474">
    <property type="entry name" value="alpha/beta-Hydrolases"/>
    <property type="match status" value="1"/>
</dbReference>
<feature type="transmembrane region" description="Helical" evidence="1">
    <location>
        <begin position="264"/>
        <end position="289"/>
    </location>
</feature>
<name>A0AAF3EI30_9BILA</name>
<accession>A0AAF3EI30</accession>
<keyword evidence="2" id="KW-1185">Reference proteome</keyword>
<dbReference type="InterPro" id="IPR029058">
    <property type="entry name" value="AB_hydrolase_fold"/>
</dbReference>
<dbReference type="Gene3D" id="3.40.50.1820">
    <property type="entry name" value="alpha/beta hydrolase"/>
    <property type="match status" value="1"/>
</dbReference>
<evidence type="ECO:0000313" key="2">
    <source>
        <dbReference type="Proteomes" id="UP000887575"/>
    </source>
</evidence>
<proteinExistence type="predicted"/>
<reference evidence="3" key="1">
    <citation type="submission" date="2024-02" db="UniProtKB">
        <authorList>
            <consortium name="WormBaseParasite"/>
        </authorList>
    </citation>
    <scope>IDENTIFICATION</scope>
</reference>
<keyword evidence="1" id="KW-0472">Membrane</keyword>
<evidence type="ECO:0000256" key="1">
    <source>
        <dbReference type="SAM" id="Phobius"/>
    </source>
</evidence>
<organism evidence="2 3">
    <name type="scientific">Mesorhabditis belari</name>
    <dbReference type="NCBI Taxonomy" id="2138241"/>
    <lineage>
        <taxon>Eukaryota</taxon>
        <taxon>Metazoa</taxon>
        <taxon>Ecdysozoa</taxon>
        <taxon>Nematoda</taxon>
        <taxon>Chromadorea</taxon>
        <taxon>Rhabditida</taxon>
        <taxon>Rhabditina</taxon>
        <taxon>Rhabditomorpha</taxon>
        <taxon>Rhabditoidea</taxon>
        <taxon>Rhabditidae</taxon>
        <taxon>Mesorhabditinae</taxon>
        <taxon>Mesorhabditis</taxon>
    </lineage>
</organism>
<dbReference type="AlphaFoldDB" id="A0AAF3EI30"/>
<keyword evidence="1" id="KW-0812">Transmembrane</keyword>
<sequence length="291" mass="33343">MVAERLGGYRPVPHTEDLLFIWFIWADPEYDDIYDKNQTTDFDFKLADTYAIWWTNFAKYGKPTMDNSWKPVALGSEKLQHFRIGQPENGGMKMEDGYHDLDYQIFQQELQKKCGTTTESSTASTLPDATTKSSTASTLQYASVYKLVMTISPPLFGEYYDQVADDPPYLPSDDVISTTSTERHRIEELELATVAAFQAQANLEHQIEIEAWRRAKLEHFQKVNANSMQIQSNMYDRIQMRSIVEMYPQAIPAQNQHLNKQIGLLKFLIGIGVLLLLMIVILVIVLICFHG</sequence>
<keyword evidence="1" id="KW-1133">Transmembrane helix</keyword>
<evidence type="ECO:0000313" key="3">
    <source>
        <dbReference type="WBParaSite" id="MBELARI_LOCUS13489"/>
    </source>
</evidence>